<feature type="chain" id="PRO_5046939466" evidence="2">
    <location>
        <begin position="21"/>
        <end position="334"/>
    </location>
</feature>
<dbReference type="EMBL" id="JAMQJY010000002">
    <property type="protein sequence ID" value="MCM2676935.1"/>
    <property type="molecule type" value="Genomic_DNA"/>
</dbReference>
<accession>A0ABT0XMI9</accession>
<organism evidence="3 4">
    <name type="scientific">Alkalicoccobacillus plakortidis</name>
    <dbReference type="NCBI Taxonomy" id="444060"/>
    <lineage>
        <taxon>Bacteria</taxon>
        <taxon>Bacillati</taxon>
        <taxon>Bacillota</taxon>
        <taxon>Bacilli</taxon>
        <taxon>Bacillales</taxon>
        <taxon>Bacillaceae</taxon>
        <taxon>Alkalicoccobacillus</taxon>
    </lineage>
</organism>
<evidence type="ECO:0000313" key="3">
    <source>
        <dbReference type="EMBL" id="MCM2676935.1"/>
    </source>
</evidence>
<gene>
    <name evidence="3" type="ORF">NDM98_16795</name>
</gene>
<evidence type="ECO:0000256" key="1">
    <source>
        <dbReference type="ARBA" id="ARBA00006987"/>
    </source>
</evidence>
<evidence type="ECO:0000313" key="4">
    <source>
        <dbReference type="Proteomes" id="UP001203665"/>
    </source>
</evidence>
<dbReference type="PIRSF" id="PIRSF017082">
    <property type="entry name" value="YflP"/>
    <property type="match status" value="1"/>
</dbReference>
<sequence length="334" mass="36180">MKLVKWSAAGAFMIVLSACSNSDTGSSAQGDSEDWKPDRSIEFVAPAGAGGGWDTTARMLSKVIEEEGLADQSFGVVNKPGGGGAVGWAYINNRNDPHNIFVASPPLLFIPLNGQSEYGYEDFTPLANLIADYGAFAVREDAKWDTLDELFEDMRDDPASVSIIGASAPGSMDHMQFVTFADAAGVDITKIKYVSDQEGGALTAVLNGSVEVLSSDMSEAAEQARAGKLKILATTAPERLEGDFLENIPTGMEQGIDAQFVIWRGIFGPGDMSESEISYYEDLFREASESEAFDEIRVSMGWDEEFMGHEEFKSFLDEQNLEIEELINDLGLGQ</sequence>
<dbReference type="Proteomes" id="UP001203665">
    <property type="component" value="Unassembled WGS sequence"/>
</dbReference>
<dbReference type="CDD" id="cd07012">
    <property type="entry name" value="PBP2_Bug_TTT"/>
    <property type="match status" value="1"/>
</dbReference>
<dbReference type="InterPro" id="IPR005064">
    <property type="entry name" value="BUG"/>
</dbReference>
<evidence type="ECO:0000256" key="2">
    <source>
        <dbReference type="SAM" id="SignalP"/>
    </source>
</evidence>
<dbReference type="InterPro" id="IPR042100">
    <property type="entry name" value="Bug_dom1"/>
</dbReference>
<dbReference type="Gene3D" id="3.40.190.10">
    <property type="entry name" value="Periplasmic binding protein-like II"/>
    <property type="match status" value="1"/>
</dbReference>
<dbReference type="PROSITE" id="PS51257">
    <property type="entry name" value="PROKAR_LIPOPROTEIN"/>
    <property type="match status" value="1"/>
</dbReference>
<dbReference type="Gene3D" id="3.40.190.150">
    <property type="entry name" value="Bordetella uptake gene, domain 1"/>
    <property type="match status" value="1"/>
</dbReference>
<dbReference type="SUPFAM" id="SSF53850">
    <property type="entry name" value="Periplasmic binding protein-like II"/>
    <property type="match status" value="1"/>
</dbReference>
<dbReference type="Pfam" id="PF03401">
    <property type="entry name" value="TctC"/>
    <property type="match status" value="1"/>
</dbReference>
<name>A0ABT0XMI9_9BACI</name>
<comment type="similarity">
    <text evidence="1">Belongs to the UPF0065 (bug) family.</text>
</comment>
<proteinExistence type="inferred from homology"/>
<keyword evidence="2" id="KW-0732">Signal</keyword>
<dbReference type="RefSeq" id="WP_251610144.1">
    <property type="nucleotide sequence ID" value="NZ_JAMQJY010000002.1"/>
</dbReference>
<keyword evidence="4" id="KW-1185">Reference proteome</keyword>
<feature type="signal peptide" evidence="2">
    <location>
        <begin position="1"/>
        <end position="20"/>
    </location>
</feature>
<dbReference type="PANTHER" id="PTHR42928">
    <property type="entry name" value="TRICARBOXYLATE-BINDING PROTEIN"/>
    <property type="match status" value="1"/>
</dbReference>
<protein>
    <submittedName>
        <fullName evidence="3">Tripartite tricarboxylate transporter substrate-binding protein</fullName>
    </submittedName>
</protein>
<comment type="caution">
    <text evidence="3">The sequence shown here is derived from an EMBL/GenBank/DDBJ whole genome shotgun (WGS) entry which is preliminary data.</text>
</comment>
<dbReference type="PANTHER" id="PTHR42928:SF3">
    <property type="entry name" value="UPF0065 PROTEIN YFLP"/>
    <property type="match status" value="1"/>
</dbReference>
<reference evidence="3" key="1">
    <citation type="submission" date="2022-06" db="EMBL/GenBank/DDBJ databases">
        <title>Alkalicoccobacillus porphyridii sp. nov., isolated from a marine red alga, Porphyridium purpureum and reclassification of Shouchella plakortidis and Shouchella gibsonii as Alkalicoccobacillus plakortidis comb. nov. and Alkalicoccobacillus gibsonii comb. nov.</title>
        <authorList>
            <person name="Kim K.H."/>
            <person name="Lee J.K."/>
            <person name="Han D.M."/>
            <person name="Baek J.H."/>
            <person name="Jeon C.O."/>
        </authorList>
    </citation>
    <scope>NUCLEOTIDE SEQUENCE</scope>
    <source>
        <strain evidence="3">DSM 19153</strain>
    </source>
</reference>